<sequence length="329" mass="36641">MENKKDIGKAFREKLDGLQKPAPNGGWDSISSQLGQIKKPSKFPWLKTTIVSLTVVCVVVVATYFLWEKYLTQFYMVMPENNAKENTVNAPANDQPENRSANGTQTKKRPDSIKSSTPSYGNPVTSTVVIATEKKQHTDVGSSEVAESGKSQIPATDKPASVSNSEHSFSTAETNVLKAPENSAEMPTPEYRRGKLKDPTDYGADSLVINKKTEKRDFSKIADSLNRLYGKSEKMRIKFTIPPDVGVQAGSRIFYIQVIDPNNKVINEKTLEIPGNRFLAYSFTANVLYENKAVKVNEAITGKNFAKGQYRINVFDKERMITSTTFTFK</sequence>
<dbReference type="EMBL" id="JBBYHR010000002">
    <property type="protein sequence ID" value="MEL1243509.1"/>
    <property type="molecule type" value="Genomic_DNA"/>
</dbReference>
<keyword evidence="2" id="KW-0472">Membrane</keyword>
<feature type="compositionally biased region" description="Polar residues" evidence="1">
    <location>
        <begin position="113"/>
        <end position="129"/>
    </location>
</feature>
<name>A0ABU9HTS7_9FLAO</name>
<protein>
    <submittedName>
        <fullName evidence="3">Uncharacterized protein</fullName>
    </submittedName>
</protein>
<proteinExistence type="predicted"/>
<keyword evidence="2" id="KW-0812">Transmembrane</keyword>
<accession>A0ABU9HTS7</accession>
<keyword evidence="4" id="KW-1185">Reference proteome</keyword>
<dbReference type="Proteomes" id="UP001464555">
    <property type="component" value="Unassembled WGS sequence"/>
</dbReference>
<reference evidence="3 4" key="1">
    <citation type="submission" date="2024-04" db="EMBL/GenBank/DDBJ databases">
        <title>Flavobacterium sp. DGU11 16S ribosomal RNA gene Genome sequencing and assembly.</title>
        <authorList>
            <person name="Park S."/>
        </authorList>
    </citation>
    <scope>NUCLEOTIDE SEQUENCE [LARGE SCALE GENOMIC DNA]</scope>
    <source>
        <strain evidence="3 4">DGU11</strain>
    </source>
</reference>
<evidence type="ECO:0000313" key="4">
    <source>
        <dbReference type="Proteomes" id="UP001464555"/>
    </source>
</evidence>
<feature type="transmembrane region" description="Helical" evidence="2">
    <location>
        <begin position="45"/>
        <end position="67"/>
    </location>
</feature>
<evidence type="ECO:0000256" key="2">
    <source>
        <dbReference type="SAM" id="Phobius"/>
    </source>
</evidence>
<dbReference type="RefSeq" id="WP_341695826.1">
    <property type="nucleotide sequence ID" value="NZ_JBBYHR010000002.1"/>
</dbReference>
<keyword evidence="2" id="KW-1133">Transmembrane helix</keyword>
<evidence type="ECO:0000313" key="3">
    <source>
        <dbReference type="EMBL" id="MEL1243509.1"/>
    </source>
</evidence>
<feature type="region of interest" description="Disordered" evidence="1">
    <location>
        <begin position="86"/>
        <end position="166"/>
    </location>
</feature>
<gene>
    <name evidence="3" type="ORF">AAEO56_04480</name>
</gene>
<evidence type="ECO:0000256" key="1">
    <source>
        <dbReference type="SAM" id="MobiDB-lite"/>
    </source>
</evidence>
<comment type="caution">
    <text evidence="3">The sequence shown here is derived from an EMBL/GenBank/DDBJ whole genome shotgun (WGS) entry which is preliminary data.</text>
</comment>
<organism evidence="3 4">
    <name type="scientific">Flavobacterium arundinis</name>
    <dbReference type="NCBI Taxonomy" id="3139143"/>
    <lineage>
        <taxon>Bacteria</taxon>
        <taxon>Pseudomonadati</taxon>
        <taxon>Bacteroidota</taxon>
        <taxon>Flavobacteriia</taxon>
        <taxon>Flavobacteriales</taxon>
        <taxon>Flavobacteriaceae</taxon>
        <taxon>Flavobacterium</taxon>
    </lineage>
</organism>